<reference evidence="3" key="1">
    <citation type="submission" date="2020-10" db="EMBL/GenBank/DDBJ databases">
        <authorList>
            <person name="Gilroy R."/>
        </authorList>
    </citation>
    <scope>NUCLEOTIDE SEQUENCE</scope>
    <source>
        <strain evidence="3">F1-3629</strain>
    </source>
</reference>
<dbReference type="EMBL" id="JADIMJ010000075">
    <property type="protein sequence ID" value="MBO8454059.1"/>
    <property type="molecule type" value="Genomic_DNA"/>
</dbReference>
<protein>
    <recommendedName>
        <fullName evidence="5">Outer membrane lipoprotein carrier protein LolA</fullName>
    </recommendedName>
</protein>
<evidence type="ECO:0000313" key="3">
    <source>
        <dbReference type="EMBL" id="MBO8454059.1"/>
    </source>
</evidence>
<dbReference type="Gene3D" id="2.50.20.10">
    <property type="entry name" value="Lipoprotein localisation LolA/LolB/LppX"/>
    <property type="match status" value="1"/>
</dbReference>
<evidence type="ECO:0000256" key="2">
    <source>
        <dbReference type="SAM" id="SignalP"/>
    </source>
</evidence>
<gene>
    <name evidence="3" type="ORF">IAC07_04965</name>
</gene>
<name>A0A940IGL4_9BACT</name>
<dbReference type="Proteomes" id="UP000771749">
    <property type="component" value="Unassembled WGS sequence"/>
</dbReference>
<sequence length="210" mass="22838">MMNGVLVLCALFSVAVVPAIESGGTVSRFAESISGKCVSFDYVYTMDRSGLIMSGEGSVVFQNDSFVLNGNGLEVSCDGKDRWTVDRNAHEAVVESADPENPDYFSYPVLIARDVDRVFAVESEVMSEFNGNEAIRVTLKPAVAFGNVISAEIFFFRDELVPCGLVLVLDDGTEVKMAFSGFSVVSGTDRSRFSFDPDSLGEDYIVTDLR</sequence>
<comment type="caution">
    <text evidence="3">The sequence shown here is derived from an EMBL/GenBank/DDBJ whole genome shotgun (WGS) entry which is preliminary data.</text>
</comment>
<feature type="chain" id="PRO_5037082985" description="Outer membrane lipoprotein carrier protein LolA" evidence="2">
    <location>
        <begin position="20"/>
        <end position="210"/>
    </location>
</feature>
<accession>A0A940IGL4</accession>
<dbReference type="InterPro" id="IPR029046">
    <property type="entry name" value="LolA/LolB/LppX"/>
</dbReference>
<dbReference type="AlphaFoldDB" id="A0A940IGL4"/>
<evidence type="ECO:0000256" key="1">
    <source>
        <dbReference type="ARBA" id="ARBA00022729"/>
    </source>
</evidence>
<dbReference type="SUPFAM" id="SSF89392">
    <property type="entry name" value="Prokaryotic lipoproteins and lipoprotein localization factors"/>
    <property type="match status" value="1"/>
</dbReference>
<organism evidence="3 4">
    <name type="scientific">Candidatus Cryptobacteroides gallistercoris</name>
    <dbReference type="NCBI Taxonomy" id="2840765"/>
    <lineage>
        <taxon>Bacteria</taxon>
        <taxon>Pseudomonadati</taxon>
        <taxon>Bacteroidota</taxon>
        <taxon>Bacteroidia</taxon>
        <taxon>Bacteroidales</taxon>
        <taxon>Candidatus Cryptobacteroides</taxon>
    </lineage>
</organism>
<reference evidence="3" key="2">
    <citation type="journal article" date="2021" name="PeerJ">
        <title>Extensive microbial diversity within the chicken gut microbiome revealed by metagenomics and culture.</title>
        <authorList>
            <person name="Gilroy R."/>
            <person name="Ravi A."/>
            <person name="Getino M."/>
            <person name="Pursley I."/>
            <person name="Horton D.L."/>
            <person name="Alikhan N.F."/>
            <person name="Baker D."/>
            <person name="Gharbi K."/>
            <person name="Hall N."/>
            <person name="Watson M."/>
            <person name="Adriaenssens E.M."/>
            <person name="Foster-Nyarko E."/>
            <person name="Jarju S."/>
            <person name="Secka A."/>
            <person name="Antonio M."/>
            <person name="Oren A."/>
            <person name="Chaudhuri R.R."/>
            <person name="La Ragione R."/>
            <person name="Hildebrand F."/>
            <person name="Pallen M.J."/>
        </authorList>
    </citation>
    <scope>NUCLEOTIDE SEQUENCE</scope>
    <source>
        <strain evidence="3">F1-3629</strain>
    </source>
</reference>
<keyword evidence="1 2" id="KW-0732">Signal</keyword>
<evidence type="ECO:0000313" key="4">
    <source>
        <dbReference type="Proteomes" id="UP000771749"/>
    </source>
</evidence>
<proteinExistence type="predicted"/>
<feature type="signal peptide" evidence="2">
    <location>
        <begin position="1"/>
        <end position="19"/>
    </location>
</feature>
<evidence type="ECO:0008006" key="5">
    <source>
        <dbReference type="Google" id="ProtNLM"/>
    </source>
</evidence>